<dbReference type="RefSeq" id="WP_045469004.1">
    <property type="nucleotide sequence ID" value="NZ_BBLT01000013.1"/>
</dbReference>
<dbReference type="InterPro" id="IPR028965">
    <property type="entry name" value="Imm7"/>
</dbReference>
<protein>
    <submittedName>
        <fullName evidence="1">Uncharacterized protein</fullName>
    </submittedName>
</protein>
<dbReference type="EMBL" id="BBLT01000013">
    <property type="protein sequence ID" value="GAL87496.1"/>
    <property type="molecule type" value="Genomic_DNA"/>
</dbReference>
<dbReference type="Pfam" id="PF15585">
    <property type="entry name" value="Imm7"/>
    <property type="match status" value="1"/>
</dbReference>
<keyword evidence="2" id="KW-1185">Reference proteome</keyword>
<name>A0A098LKH6_9BACT</name>
<proteinExistence type="predicted"/>
<evidence type="ECO:0000313" key="1">
    <source>
        <dbReference type="EMBL" id="GAL87496.1"/>
    </source>
</evidence>
<reference evidence="1 2" key="1">
    <citation type="submission" date="2014-09" db="EMBL/GenBank/DDBJ databases">
        <title>Sporocytophaga myxococcoides PG-01 genome sequencing.</title>
        <authorList>
            <person name="Liu L."/>
            <person name="Gao P.J."/>
            <person name="Chen G.J."/>
            <person name="Wang L.S."/>
        </authorList>
    </citation>
    <scope>NUCLEOTIDE SEQUENCE [LARGE SCALE GENOMIC DNA]</scope>
    <source>
        <strain evidence="1 2">PG-01</strain>
    </source>
</reference>
<evidence type="ECO:0000313" key="2">
    <source>
        <dbReference type="Proteomes" id="UP000030185"/>
    </source>
</evidence>
<sequence>MVNYHGWIKIAYSTDGENEDKLRGNVINTISSRVREIDADNRILVLKVLNGYFQVTLAGYTNHCSIDVDEAIGLFELIRDLAEGSYGLLYVWNDEDDNYYNQYRVLRLARVELKWFDDPFLSPCNPVIEE</sequence>
<organism evidence="1 2">
    <name type="scientific">Sporocytophaga myxococcoides</name>
    <dbReference type="NCBI Taxonomy" id="153721"/>
    <lineage>
        <taxon>Bacteria</taxon>
        <taxon>Pseudomonadati</taxon>
        <taxon>Bacteroidota</taxon>
        <taxon>Cytophagia</taxon>
        <taxon>Cytophagales</taxon>
        <taxon>Cytophagaceae</taxon>
        <taxon>Sporocytophaga</taxon>
    </lineage>
</organism>
<dbReference type="OrthoDB" id="4557988at2"/>
<dbReference type="AlphaFoldDB" id="A0A098LKH6"/>
<gene>
    <name evidence="1" type="ORF">MYP_4726</name>
</gene>
<dbReference type="Proteomes" id="UP000030185">
    <property type="component" value="Unassembled WGS sequence"/>
</dbReference>
<dbReference type="eggNOG" id="ENOG5033HC8">
    <property type="taxonomic scope" value="Bacteria"/>
</dbReference>
<comment type="caution">
    <text evidence="1">The sequence shown here is derived from an EMBL/GenBank/DDBJ whole genome shotgun (WGS) entry which is preliminary data.</text>
</comment>
<accession>A0A098LKH6</accession>